<dbReference type="Pfam" id="PF00696">
    <property type="entry name" value="AA_kinase"/>
    <property type="match status" value="1"/>
</dbReference>
<dbReference type="GO" id="GO:0005524">
    <property type="term" value="F:ATP binding"/>
    <property type="evidence" value="ECO:0007669"/>
    <property type="project" value="UniProtKB-KW"/>
</dbReference>
<evidence type="ECO:0000259" key="11">
    <source>
        <dbReference type="Pfam" id="PF00696"/>
    </source>
</evidence>
<evidence type="ECO:0000256" key="6">
    <source>
        <dbReference type="ARBA" id="ARBA00022777"/>
    </source>
</evidence>
<dbReference type="GO" id="GO:0102043">
    <property type="term" value="F:isopentenyl phosphate kinase activity"/>
    <property type="evidence" value="ECO:0007669"/>
    <property type="project" value="UniProtKB-EC"/>
</dbReference>
<feature type="binding site" evidence="10">
    <location>
        <position position="177"/>
    </location>
    <ligand>
        <name>ATP</name>
        <dbReference type="ChEBI" id="CHEBI:30616"/>
    </ligand>
</feature>
<dbReference type="GO" id="GO:0005829">
    <property type="term" value="C:cytosol"/>
    <property type="evidence" value="ECO:0007669"/>
    <property type="project" value="TreeGrafter"/>
</dbReference>
<feature type="binding site" evidence="10">
    <location>
        <position position="221"/>
    </location>
    <ligand>
        <name>ATP</name>
        <dbReference type="ChEBI" id="CHEBI:30616"/>
    </ligand>
</feature>
<name>A0A497EJ96_9CREN</name>
<evidence type="ECO:0000256" key="4">
    <source>
        <dbReference type="ARBA" id="ARBA00022679"/>
    </source>
</evidence>
<feature type="binding site" evidence="10">
    <location>
        <position position="225"/>
    </location>
    <ligand>
        <name>ATP</name>
        <dbReference type="ChEBI" id="CHEBI:30616"/>
    </ligand>
</feature>
<reference evidence="12 13" key="1">
    <citation type="submission" date="2018-06" db="EMBL/GenBank/DDBJ databases">
        <title>Extensive metabolic versatility and redundancy in microbially diverse, dynamic hydrothermal sediments.</title>
        <authorList>
            <person name="Dombrowski N."/>
            <person name="Teske A."/>
            <person name="Baker B.J."/>
        </authorList>
    </citation>
    <scope>NUCLEOTIDE SEQUENCE [LARGE SCALE GENOMIC DNA]</scope>
    <source>
        <strain evidence="12">B66_G16</strain>
    </source>
</reference>
<feature type="binding site" evidence="10">
    <location>
        <position position="57"/>
    </location>
    <ligand>
        <name>substrate</name>
    </ligand>
</feature>
<evidence type="ECO:0000313" key="12">
    <source>
        <dbReference type="EMBL" id="RLE45753.1"/>
    </source>
</evidence>
<evidence type="ECO:0000256" key="10">
    <source>
        <dbReference type="PIRSR" id="PIRSR016496-1"/>
    </source>
</evidence>
<keyword evidence="6" id="KW-0418">Kinase</keyword>
<dbReference type="EC" id="2.7.4.26" evidence="2"/>
<comment type="caution">
    <text evidence="12">The sequence shown here is derived from an EMBL/GenBank/DDBJ whole genome shotgun (WGS) entry which is preliminary data.</text>
</comment>
<dbReference type="InterPro" id="IPR001057">
    <property type="entry name" value="Glu/AcGlu_kinase"/>
</dbReference>
<dbReference type="Proteomes" id="UP000278475">
    <property type="component" value="Unassembled WGS sequence"/>
</dbReference>
<feature type="binding site" evidence="10">
    <location>
        <begin position="8"/>
        <end position="12"/>
    </location>
    <ligand>
        <name>ATP</name>
        <dbReference type="ChEBI" id="CHEBI:30616"/>
    </ligand>
</feature>
<protein>
    <recommendedName>
        <fullName evidence="3">Isopentenyl phosphate kinase</fullName>
        <ecNumber evidence="2">2.7.4.26</ecNumber>
    </recommendedName>
</protein>
<proteinExistence type="inferred from homology"/>
<dbReference type="InterPro" id="IPR001048">
    <property type="entry name" value="Asp/Glu/Uridylate_kinase"/>
</dbReference>
<evidence type="ECO:0000256" key="9">
    <source>
        <dbReference type="ARBA" id="ARBA00049063"/>
    </source>
</evidence>
<keyword evidence="8" id="KW-0414">Isoprene biosynthesis</keyword>
<dbReference type="EMBL" id="QMQV01000231">
    <property type="protein sequence ID" value="RLE45753.1"/>
    <property type="molecule type" value="Genomic_DNA"/>
</dbReference>
<dbReference type="CDD" id="cd04241">
    <property type="entry name" value="AAK_FomA-like"/>
    <property type="match status" value="1"/>
</dbReference>
<dbReference type="PANTHER" id="PTHR43654:SF1">
    <property type="entry name" value="ISOPENTENYL PHOSPHATE KINASE"/>
    <property type="match status" value="1"/>
</dbReference>
<evidence type="ECO:0000256" key="5">
    <source>
        <dbReference type="ARBA" id="ARBA00022741"/>
    </source>
</evidence>
<evidence type="ECO:0000313" key="13">
    <source>
        <dbReference type="Proteomes" id="UP000278475"/>
    </source>
</evidence>
<evidence type="ECO:0000256" key="1">
    <source>
        <dbReference type="ARBA" id="ARBA00010540"/>
    </source>
</evidence>
<dbReference type="PANTHER" id="PTHR43654">
    <property type="entry name" value="GLUTAMATE 5-KINASE"/>
    <property type="match status" value="1"/>
</dbReference>
<feature type="binding site" evidence="10">
    <location>
        <position position="53"/>
    </location>
    <ligand>
        <name>ATP</name>
        <dbReference type="ChEBI" id="CHEBI:30616"/>
    </ligand>
</feature>
<feature type="domain" description="Aspartate/glutamate/uridylate kinase" evidence="11">
    <location>
        <begin position="4"/>
        <end position="243"/>
    </location>
</feature>
<accession>A0A497EJ96</accession>
<evidence type="ECO:0000256" key="2">
    <source>
        <dbReference type="ARBA" id="ARBA00012908"/>
    </source>
</evidence>
<keyword evidence="7 10" id="KW-0067">ATP-binding</keyword>
<dbReference type="NCBIfam" id="NF040647">
    <property type="entry name" value="IPPK_Arch"/>
    <property type="match status" value="1"/>
</dbReference>
<comment type="catalytic activity">
    <reaction evidence="9">
        <text>isopentenyl phosphate + ATP = isopentenyl diphosphate + ADP</text>
        <dbReference type="Rhea" id="RHEA:33963"/>
        <dbReference type="ChEBI" id="CHEBI:30616"/>
        <dbReference type="ChEBI" id="CHEBI:65078"/>
        <dbReference type="ChEBI" id="CHEBI:128769"/>
        <dbReference type="ChEBI" id="CHEBI:456216"/>
        <dbReference type="EC" id="2.7.4.26"/>
    </reaction>
</comment>
<evidence type="ECO:0000256" key="3">
    <source>
        <dbReference type="ARBA" id="ARBA00017267"/>
    </source>
</evidence>
<dbReference type="SUPFAM" id="SSF53633">
    <property type="entry name" value="Carbamate kinase-like"/>
    <property type="match status" value="1"/>
</dbReference>
<feature type="binding site" evidence="10">
    <location>
        <position position="156"/>
    </location>
    <ligand>
        <name>substrate</name>
    </ligand>
</feature>
<gene>
    <name evidence="12" type="ORF">DRJ31_10825</name>
</gene>
<organism evidence="12 13">
    <name type="scientific">Thermoproteota archaeon</name>
    <dbReference type="NCBI Taxonomy" id="2056631"/>
    <lineage>
        <taxon>Archaea</taxon>
        <taxon>Thermoproteota</taxon>
    </lineage>
</organism>
<keyword evidence="5 10" id="KW-0547">Nucleotide-binding</keyword>
<dbReference type="AlphaFoldDB" id="A0A497EJ96"/>
<feature type="binding site" evidence="10">
    <location>
        <position position="52"/>
    </location>
    <ligand>
        <name>substrate</name>
    </ligand>
</feature>
<dbReference type="GO" id="GO:0016301">
    <property type="term" value="F:kinase activity"/>
    <property type="evidence" value="ECO:0007669"/>
    <property type="project" value="UniProtKB-KW"/>
</dbReference>
<dbReference type="GO" id="GO:0016114">
    <property type="term" value="P:terpenoid biosynthetic process"/>
    <property type="evidence" value="ECO:0007669"/>
    <property type="project" value="TreeGrafter"/>
</dbReference>
<dbReference type="InterPro" id="IPR036393">
    <property type="entry name" value="AceGlu_kinase-like_sf"/>
</dbReference>
<dbReference type="Gene3D" id="3.40.1160.10">
    <property type="entry name" value="Acetylglutamate kinase-like"/>
    <property type="match status" value="1"/>
</dbReference>
<comment type="similarity">
    <text evidence="1">Belongs to the isopentenyl phosphate kinase family.</text>
</comment>
<dbReference type="InterPro" id="IPR024192">
    <property type="entry name" value="Fosfomycin_R_FomA-type"/>
</dbReference>
<keyword evidence="4" id="KW-0808">Transferase</keyword>
<evidence type="ECO:0000256" key="8">
    <source>
        <dbReference type="ARBA" id="ARBA00023229"/>
    </source>
</evidence>
<evidence type="ECO:0000256" key="7">
    <source>
        <dbReference type="ARBA" id="ARBA00022840"/>
    </source>
</evidence>
<dbReference type="PRINTS" id="PR00474">
    <property type="entry name" value="GLU5KINASE"/>
</dbReference>
<sequence length="269" mass="29704">MKELIILKIGGSVITDRNRPFKLKIENIKRIADEIAEAYTIGDFRLIVVHGAGSFGHPQVLASKIHLGIYEEKQLVSFAEVQSWQNLLNFIITREMQKRGIPAIPIQPSAIAIVKKGRIIEMFINTISQLLNIGMVPVLYGVPALDVEQKCSILSGDELVAYLAKKLMATMVIHGTDVDGVFTKDPKRHPDAKLIREITNENLQSVLQSLSKSKFADVTGGMYSKIVRLVDVAKRGIKCLVINAEKKGTIYKALIGEKVLGSTINLSKS</sequence>
<dbReference type="PIRSF" id="PIRSF016496">
    <property type="entry name" value="Kin_FomA"/>
    <property type="match status" value="1"/>
</dbReference>